<proteinExistence type="predicted"/>
<evidence type="ECO:0000256" key="1">
    <source>
        <dbReference type="SAM" id="MobiDB-lite"/>
    </source>
</evidence>
<sequence>MNFLESSFGMIAPTIAKMLWFRLPARELPKVLDSAGNPQTYWERDLGAHVRSSPKVCCCTHTEKKMYAKNMTKAPYLCQNTPANTAIWTSKTSCTIGIKYRVTIDRDMQLLIKVLITPKAEPETPQKSESDSTDSEAIANQ</sequence>
<accession>V6LIF3</accession>
<dbReference type="AlphaFoldDB" id="V6LIF3"/>
<protein>
    <submittedName>
        <fullName evidence="2">Uncharacterized protein</fullName>
    </submittedName>
</protein>
<feature type="compositionally biased region" description="Basic and acidic residues" evidence="1">
    <location>
        <begin position="120"/>
        <end position="130"/>
    </location>
</feature>
<name>V6LIF3_9EUKA</name>
<gene>
    <name evidence="2" type="ORF">SS50377_15796</name>
</gene>
<feature type="region of interest" description="Disordered" evidence="1">
    <location>
        <begin position="120"/>
        <end position="141"/>
    </location>
</feature>
<reference evidence="2" key="1">
    <citation type="journal article" date="2014" name="PLoS Genet.">
        <title>The Genome of Spironucleus salmonicida Highlights a Fish Pathogen Adapted to Fluctuating Environments.</title>
        <authorList>
            <person name="Xu F."/>
            <person name="Jerlstrom-Hultqvist J."/>
            <person name="Einarsson E."/>
            <person name="Astvaldsson A."/>
            <person name="Svard S.G."/>
            <person name="Andersson J.O."/>
        </authorList>
    </citation>
    <scope>NUCLEOTIDE SEQUENCE</scope>
</reference>
<dbReference type="EMBL" id="KI546117">
    <property type="protein sequence ID" value="EST44365.1"/>
    <property type="molecule type" value="Genomic_DNA"/>
</dbReference>
<organism evidence="2">
    <name type="scientific">Spironucleus salmonicida</name>
    <dbReference type="NCBI Taxonomy" id="348837"/>
    <lineage>
        <taxon>Eukaryota</taxon>
        <taxon>Metamonada</taxon>
        <taxon>Diplomonadida</taxon>
        <taxon>Hexamitidae</taxon>
        <taxon>Hexamitinae</taxon>
        <taxon>Spironucleus</taxon>
    </lineage>
</organism>
<evidence type="ECO:0000313" key="2">
    <source>
        <dbReference type="EMBL" id="EST44365.1"/>
    </source>
</evidence>